<dbReference type="GO" id="GO:0005506">
    <property type="term" value="F:iron ion binding"/>
    <property type="evidence" value="ECO:0007669"/>
    <property type="project" value="InterPro"/>
</dbReference>
<dbReference type="GO" id="GO:0016125">
    <property type="term" value="P:sterol metabolic process"/>
    <property type="evidence" value="ECO:0007669"/>
    <property type="project" value="TreeGrafter"/>
</dbReference>
<dbReference type="OrthoDB" id="9764248at2"/>
<dbReference type="PANTHER" id="PTHR24286:SF24">
    <property type="entry name" value="LANOSTEROL 14-ALPHA DEMETHYLASE"/>
    <property type="match status" value="1"/>
</dbReference>
<keyword evidence="9" id="KW-1185">Reference proteome</keyword>
<keyword evidence="5" id="KW-0560">Oxidoreductase</keyword>
<dbReference type="STRING" id="28042.GU90_18295"/>
<dbReference type="InterPro" id="IPR036396">
    <property type="entry name" value="Cyt_P450_sf"/>
</dbReference>
<dbReference type="eggNOG" id="COG2124">
    <property type="taxonomic scope" value="Bacteria"/>
</dbReference>
<protein>
    <submittedName>
        <fullName evidence="8">Cytochrome P450</fullName>
    </submittedName>
</protein>
<gene>
    <name evidence="8" type="ORF">GU90_18295</name>
</gene>
<evidence type="ECO:0000256" key="3">
    <source>
        <dbReference type="ARBA" id="ARBA00022617"/>
    </source>
</evidence>
<keyword evidence="7" id="KW-0503">Monooxygenase</keyword>
<dbReference type="PANTHER" id="PTHR24286">
    <property type="entry name" value="CYTOCHROME P450 26"/>
    <property type="match status" value="1"/>
</dbReference>
<evidence type="ECO:0000256" key="2">
    <source>
        <dbReference type="ARBA" id="ARBA00010617"/>
    </source>
</evidence>
<evidence type="ECO:0000313" key="9">
    <source>
        <dbReference type="Proteomes" id="UP000031419"/>
    </source>
</evidence>
<evidence type="ECO:0000256" key="6">
    <source>
        <dbReference type="ARBA" id="ARBA00023004"/>
    </source>
</evidence>
<accession>A0A073ATD4</accession>
<name>A0A073ATD4_9PSEU</name>
<sequence>MDQWRTPVLDSTLPMLLDGYTWLPGRWRETSAPVVRARVLGRPAVGLRGPDAVRFFYDDNHVHRRGALPEPVVSTLFGRQAVHTLDGEAHRIRKALLAAPAAVNSLTASVVREWELAVEEWSRRRRVVLFTEASRVLTRGVCRWAGVPVADGDVAGLAADLVSMVDGFATLGPRHWRARLARARREKWLAQLVEEVRSGAVRAPAGSAVEAVATCRDYTGQVLSPRTAAVELLNVVRPTAAVSWFVAFTAHALHRWPVHRERLRDASAEHAIAFAHEVRRFYPFAPFVGGLAAGELTWRGEPIPPGALVLLDLYGQNHDETLWEQPYRFDPDRFAAAPPGRDELVAQGGADPRSGHRCPGEDVTTALLAALAVRLARLDCELPPQDLGIPLNRVPTRPRSGVVLEAVRPVR</sequence>
<comment type="cofactor">
    <cofactor evidence="1">
        <name>heme</name>
        <dbReference type="ChEBI" id="CHEBI:30413"/>
    </cofactor>
</comment>
<comment type="similarity">
    <text evidence="2">Belongs to the cytochrome P450 family.</text>
</comment>
<dbReference type="GO" id="GO:0016705">
    <property type="term" value="F:oxidoreductase activity, acting on paired donors, with incorporation or reduction of molecular oxygen"/>
    <property type="evidence" value="ECO:0007669"/>
    <property type="project" value="InterPro"/>
</dbReference>
<dbReference type="GO" id="GO:0020037">
    <property type="term" value="F:heme binding"/>
    <property type="evidence" value="ECO:0007669"/>
    <property type="project" value="InterPro"/>
</dbReference>
<evidence type="ECO:0000256" key="4">
    <source>
        <dbReference type="ARBA" id="ARBA00022723"/>
    </source>
</evidence>
<evidence type="ECO:0000256" key="5">
    <source>
        <dbReference type="ARBA" id="ARBA00023002"/>
    </source>
</evidence>
<dbReference type="Pfam" id="PF00067">
    <property type="entry name" value="p450"/>
    <property type="match status" value="1"/>
</dbReference>
<evidence type="ECO:0000256" key="7">
    <source>
        <dbReference type="ARBA" id="ARBA00023033"/>
    </source>
</evidence>
<reference evidence="8 9" key="1">
    <citation type="submission" date="2014-06" db="EMBL/GenBank/DDBJ databases">
        <title>Saccharopolyspora rectivirgula DSM-43113 Genome sequencing.</title>
        <authorList>
            <person name="Barrera C."/>
            <person name="Millon L."/>
            <person name="Rognon B."/>
            <person name="Zaugg C."/>
            <person name="Monod M."/>
        </authorList>
    </citation>
    <scope>NUCLEOTIDE SEQUENCE [LARGE SCALE GENOMIC DNA]</scope>
    <source>
        <strain evidence="8 9">DSM 43113</strain>
    </source>
</reference>
<dbReference type="InterPro" id="IPR001128">
    <property type="entry name" value="Cyt_P450"/>
</dbReference>
<organism evidence="8 9">
    <name type="scientific">Saccharopolyspora rectivirgula</name>
    <dbReference type="NCBI Taxonomy" id="28042"/>
    <lineage>
        <taxon>Bacteria</taxon>
        <taxon>Bacillati</taxon>
        <taxon>Actinomycetota</taxon>
        <taxon>Actinomycetes</taxon>
        <taxon>Pseudonocardiales</taxon>
        <taxon>Pseudonocardiaceae</taxon>
        <taxon>Saccharopolyspora</taxon>
    </lineage>
</organism>
<keyword evidence="6" id="KW-0408">Iron</keyword>
<evidence type="ECO:0000313" key="8">
    <source>
        <dbReference type="EMBL" id="KEI43078.1"/>
    </source>
</evidence>
<keyword evidence="4" id="KW-0479">Metal-binding</keyword>
<dbReference type="AlphaFoldDB" id="A0A073ATD4"/>
<dbReference type="Proteomes" id="UP000031419">
    <property type="component" value="Unassembled WGS sequence"/>
</dbReference>
<dbReference type="SUPFAM" id="SSF48264">
    <property type="entry name" value="Cytochrome P450"/>
    <property type="match status" value="1"/>
</dbReference>
<keyword evidence="3" id="KW-0349">Heme</keyword>
<dbReference type="EMBL" id="JNVU01000048">
    <property type="protein sequence ID" value="KEI43078.1"/>
    <property type="molecule type" value="Genomic_DNA"/>
</dbReference>
<dbReference type="CDD" id="cd11067">
    <property type="entry name" value="CYP152"/>
    <property type="match status" value="1"/>
</dbReference>
<evidence type="ECO:0000256" key="1">
    <source>
        <dbReference type="ARBA" id="ARBA00001971"/>
    </source>
</evidence>
<proteinExistence type="inferred from homology"/>
<comment type="caution">
    <text evidence="8">The sequence shown here is derived from an EMBL/GenBank/DDBJ whole genome shotgun (WGS) entry which is preliminary data.</text>
</comment>
<dbReference type="GO" id="GO:0004497">
    <property type="term" value="F:monooxygenase activity"/>
    <property type="evidence" value="ECO:0007669"/>
    <property type="project" value="UniProtKB-KW"/>
</dbReference>
<dbReference type="Gene3D" id="1.10.630.10">
    <property type="entry name" value="Cytochrome P450"/>
    <property type="match status" value="1"/>
</dbReference>